<sequence>MLDTEHLEERTMIEQRSSILEQLDVIDNLPTLPNVFLRIMQLMRDPEVSMKDIAEIIESDPAISMKILKLINSTFYGLSKQVDSIQQSIVLLGSSTIKNVVISISIFKVLNTGKPGTGFNRKAFWQHSIGCGLIARYISNQLGWEKNEDGFIAGVTHDIGKVILDRFFPEQLVSVMEHIKNNGSSFYEAETITLGTSHSEIGSLLAENWKLPEKLVHVIAQHHSLEPESEHAGLIALIQLADMLTYHYKIGSGGAEKNPPIDPNVWSVLSIEPEILQEWDEELKGEIANSQELGTLLA</sequence>
<organism evidence="2 3">
    <name type="scientific">candidate division LCP-89 bacterium B3_LCP</name>
    <dbReference type="NCBI Taxonomy" id="2012998"/>
    <lineage>
        <taxon>Bacteria</taxon>
        <taxon>Pseudomonadati</taxon>
        <taxon>Bacteria division LCP-89</taxon>
    </lineage>
</organism>
<dbReference type="InterPro" id="IPR003607">
    <property type="entry name" value="HD/PDEase_dom"/>
</dbReference>
<dbReference type="PANTHER" id="PTHR33525">
    <property type="match status" value="1"/>
</dbReference>
<protein>
    <recommendedName>
        <fullName evidence="1">HDOD domain-containing protein</fullName>
    </recommendedName>
</protein>
<name>A0A532V225_UNCL8</name>
<dbReference type="CDD" id="cd00077">
    <property type="entry name" value="HDc"/>
    <property type="match status" value="1"/>
</dbReference>
<accession>A0A532V225</accession>
<dbReference type="InterPro" id="IPR006675">
    <property type="entry name" value="HDIG_dom"/>
</dbReference>
<evidence type="ECO:0000259" key="1">
    <source>
        <dbReference type="PROSITE" id="PS51833"/>
    </source>
</evidence>
<dbReference type="AlphaFoldDB" id="A0A532V225"/>
<dbReference type="NCBIfam" id="TIGR00277">
    <property type="entry name" value="HDIG"/>
    <property type="match status" value="1"/>
</dbReference>
<dbReference type="PROSITE" id="PS51833">
    <property type="entry name" value="HDOD"/>
    <property type="match status" value="1"/>
</dbReference>
<gene>
    <name evidence="2" type="ORF">CEE37_06150</name>
</gene>
<dbReference type="PANTHER" id="PTHR33525:SF3">
    <property type="entry name" value="RIBONUCLEASE Y"/>
    <property type="match status" value="1"/>
</dbReference>
<evidence type="ECO:0000313" key="3">
    <source>
        <dbReference type="Proteomes" id="UP000319619"/>
    </source>
</evidence>
<dbReference type="Gene3D" id="1.10.3210.10">
    <property type="entry name" value="Hypothetical protein af1432"/>
    <property type="match status" value="1"/>
</dbReference>
<dbReference type="SUPFAM" id="SSF109604">
    <property type="entry name" value="HD-domain/PDEase-like"/>
    <property type="match status" value="1"/>
</dbReference>
<comment type="caution">
    <text evidence="2">The sequence shown here is derived from an EMBL/GenBank/DDBJ whole genome shotgun (WGS) entry which is preliminary data.</text>
</comment>
<feature type="domain" description="HDOD" evidence="1">
    <location>
        <begin position="29"/>
        <end position="225"/>
    </location>
</feature>
<evidence type="ECO:0000313" key="2">
    <source>
        <dbReference type="EMBL" id="TKJ41245.1"/>
    </source>
</evidence>
<dbReference type="InterPro" id="IPR052340">
    <property type="entry name" value="RNase_Y/CdgJ"/>
</dbReference>
<dbReference type="InterPro" id="IPR013976">
    <property type="entry name" value="HDOD"/>
</dbReference>
<dbReference type="EMBL" id="NJBN01000003">
    <property type="protein sequence ID" value="TKJ41245.1"/>
    <property type="molecule type" value="Genomic_DNA"/>
</dbReference>
<reference evidence="2 3" key="1">
    <citation type="submission" date="2017-06" db="EMBL/GenBank/DDBJ databases">
        <title>Novel microbial phyla capable of carbon fixation and sulfur reduction in deep-sea sediments.</title>
        <authorList>
            <person name="Huang J."/>
            <person name="Baker B."/>
            <person name="Wang Y."/>
        </authorList>
    </citation>
    <scope>NUCLEOTIDE SEQUENCE [LARGE SCALE GENOMIC DNA]</scope>
    <source>
        <strain evidence="2">B3_LCP</strain>
    </source>
</reference>
<dbReference type="Pfam" id="PF08668">
    <property type="entry name" value="HDOD"/>
    <property type="match status" value="1"/>
</dbReference>
<proteinExistence type="predicted"/>
<dbReference type="Proteomes" id="UP000319619">
    <property type="component" value="Unassembled WGS sequence"/>
</dbReference>